<organism evidence="3 4">
    <name type="scientific">Armadillidium nasatum</name>
    <dbReference type="NCBI Taxonomy" id="96803"/>
    <lineage>
        <taxon>Eukaryota</taxon>
        <taxon>Metazoa</taxon>
        <taxon>Ecdysozoa</taxon>
        <taxon>Arthropoda</taxon>
        <taxon>Crustacea</taxon>
        <taxon>Multicrustacea</taxon>
        <taxon>Malacostraca</taxon>
        <taxon>Eumalacostraca</taxon>
        <taxon>Peracarida</taxon>
        <taxon>Isopoda</taxon>
        <taxon>Oniscidea</taxon>
        <taxon>Crinocheta</taxon>
        <taxon>Armadillidiidae</taxon>
        <taxon>Armadillidium</taxon>
    </lineage>
</organism>
<dbReference type="PANTHER" id="PTHR11071">
    <property type="entry name" value="PEPTIDYL-PROLYL CIS-TRANS ISOMERASE"/>
    <property type="match status" value="1"/>
</dbReference>
<gene>
    <name evidence="3" type="primary">PPIA</name>
    <name evidence="3" type="ORF">Anas_01432</name>
</gene>
<evidence type="ECO:0000259" key="2">
    <source>
        <dbReference type="PROSITE" id="PS50072"/>
    </source>
</evidence>
<dbReference type="InterPro" id="IPR029000">
    <property type="entry name" value="Cyclophilin-like_dom_sf"/>
</dbReference>
<reference evidence="3 4" key="1">
    <citation type="journal article" date="2019" name="PLoS Biol.">
        <title>Sex chromosomes control vertical transmission of feminizing Wolbachia symbionts in an isopod.</title>
        <authorList>
            <person name="Becking T."/>
            <person name="Chebbi M.A."/>
            <person name="Giraud I."/>
            <person name="Moumen B."/>
            <person name="Laverre T."/>
            <person name="Caubet Y."/>
            <person name="Peccoud J."/>
            <person name="Gilbert C."/>
            <person name="Cordaux R."/>
        </authorList>
    </citation>
    <scope>NUCLEOTIDE SEQUENCE [LARGE SCALE GENOMIC DNA]</scope>
    <source>
        <strain evidence="3">ANa2</strain>
        <tissue evidence="3">Whole body excluding digestive tract and cuticle</tissue>
    </source>
</reference>
<comment type="caution">
    <text evidence="3">The sequence shown here is derived from an EMBL/GenBank/DDBJ whole genome shotgun (WGS) entry which is preliminary data.</text>
</comment>
<dbReference type="OrthoDB" id="252722at2759"/>
<dbReference type="GO" id="GO:0003755">
    <property type="term" value="F:peptidyl-prolyl cis-trans isomerase activity"/>
    <property type="evidence" value="ECO:0007669"/>
    <property type="project" value="UniProtKB-UniRule"/>
</dbReference>
<dbReference type="EMBL" id="SEYY01019501">
    <property type="protein sequence ID" value="KAB7498189.1"/>
    <property type="molecule type" value="Genomic_DNA"/>
</dbReference>
<dbReference type="GO" id="GO:0006457">
    <property type="term" value="P:protein folding"/>
    <property type="evidence" value="ECO:0007669"/>
    <property type="project" value="TreeGrafter"/>
</dbReference>
<keyword evidence="4" id="KW-1185">Reference proteome</keyword>
<dbReference type="SUPFAM" id="SSF50891">
    <property type="entry name" value="Cyclophilin-like"/>
    <property type="match status" value="1"/>
</dbReference>
<feature type="domain" description="PPIase cyclophilin-type" evidence="2">
    <location>
        <begin position="55"/>
        <end position="196"/>
    </location>
</feature>
<comment type="function">
    <text evidence="1">PPIases accelerate the folding of proteins. It catalyzes the cis-trans isomerization of proline imidic peptide bonds in oligopeptides.</text>
</comment>
<dbReference type="Gene3D" id="2.40.100.10">
    <property type="entry name" value="Cyclophilin-like"/>
    <property type="match status" value="1"/>
</dbReference>
<comment type="catalytic activity">
    <reaction evidence="1">
        <text>[protein]-peptidylproline (omega=180) = [protein]-peptidylproline (omega=0)</text>
        <dbReference type="Rhea" id="RHEA:16237"/>
        <dbReference type="Rhea" id="RHEA-COMP:10747"/>
        <dbReference type="Rhea" id="RHEA-COMP:10748"/>
        <dbReference type="ChEBI" id="CHEBI:83833"/>
        <dbReference type="ChEBI" id="CHEBI:83834"/>
        <dbReference type="EC" id="5.2.1.8"/>
    </reaction>
</comment>
<protein>
    <recommendedName>
        <fullName evidence="1">Peptidyl-prolyl cis-trans isomerase</fullName>
        <shortName evidence="1">PPIase</shortName>
        <ecNumber evidence="1">5.2.1.8</ecNumber>
    </recommendedName>
</protein>
<name>A0A5N5SWY1_9CRUS</name>
<dbReference type="PANTHER" id="PTHR11071:SF577">
    <property type="entry name" value="PEPTIDYL-PROLYL CIS-TRANS ISOMERASE"/>
    <property type="match status" value="1"/>
</dbReference>
<proteinExistence type="inferred from homology"/>
<evidence type="ECO:0000313" key="4">
    <source>
        <dbReference type="Proteomes" id="UP000326759"/>
    </source>
</evidence>
<evidence type="ECO:0000256" key="1">
    <source>
        <dbReference type="RuleBase" id="RU363019"/>
    </source>
</evidence>
<keyword evidence="1 3" id="KW-0413">Isomerase</keyword>
<dbReference type="PRINTS" id="PR00153">
    <property type="entry name" value="CSAPPISMRASE"/>
</dbReference>
<dbReference type="EC" id="5.2.1.8" evidence="1"/>
<dbReference type="Pfam" id="PF00160">
    <property type="entry name" value="Pro_isomerase"/>
    <property type="match status" value="1"/>
</dbReference>
<sequence>MCPTIPYDFLIVLDRLLLPLTVFDRPLRPLTVLDRPLWPLFVSCKPVRPYKQTCRVVIELRPDKAPKLCENFIRLCTGKSGYGFTGSKIFRCLPGWWIQGGDFETNNGEGGRSAMEAELIPAETTDLEPRPGALEMLCVSTNREGNLMVGSQFFVHVKKYSYTHVFGYVLDGLDLIESLSKLGNPVEVYRPIKYYH</sequence>
<evidence type="ECO:0000313" key="3">
    <source>
        <dbReference type="EMBL" id="KAB7498189.1"/>
    </source>
</evidence>
<keyword evidence="1" id="KW-0697">Rotamase</keyword>
<dbReference type="InterPro" id="IPR002130">
    <property type="entry name" value="Cyclophilin-type_PPIase_dom"/>
</dbReference>
<dbReference type="GO" id="GO:0016018">
    <property type="term" value="F:cyclosporin A binding"/>
    <property type="evidence" value="ECO:0007669"/>
    <property type="project" value="TreeGrafter"/>
</dbReference>
<accession>A0A5N5SWY1</accession>
<dbReference type="PROSITE" id="PS50072">
    <property type="entry name" value="CSA_PPIASE_2"/>
    <property type="match status" value="1"/>
</dbReference>
<dbReference type="Proteomes" id="UP000326759">
    <property type="component" value="Unassembled WGS sequence"/>
</dbReference>
<comment type="similarity">
    <text evidence="1">Belongs to the cyclophilin-type PPIase family.</text>
</comment>
<dbReference type="GO" id="GO:0005737">
    <property type="term" value="C:cytoplasm"/>
    <property type="evidence" value="ECO:0007669"/>
    <property type="project" value="TreeGrafter"/>
</dbReference>
<dbReference type="AlphaFoldDB" id="A0A5N5SWY1"/>